<keyword evidence="2 5" id="KW-0689">Ribosomal protein</keyword>
<evidence type="ECO:0000256" key="2">
    <source>
        <dbReference type="ARBA" id="ARBA00022980"/>
    </source>
</evidence>
<dbReference type="AlphaFoldDB" id="A0A955I906"/>
<dbReference type="HAMAP" id="MF_00382">
    <property type="entry name" value="Ribosomal_bL20"/>
    <property type="match status" value="1"/>
</dbReference>
<evidence type="ECO:0000313" key="8">
    <source>
        <dbReference type="EMBL" id="MCA9378878.1"/>
    </source>
</evidence>
<keyword evidence="5 6" id="KW-0699">rRNA-binding</keyword>
<dbReference type="InterPro" id="IPR035566">
    <property type="entry name" value="Ribosomal_protein_bL20_C"/>
</dbReference>
<dbReference type="PANTHER" id="PTHR10986">
    <property type="entry name" value="39S RIBOSOMAL PROTEIN L20"/>
    <property type="match status" value="1"/>
</dbReference>
<name>A0A955I906_9BACT</name>
<dbReference type="FunFam" id="1.10.1900.20:FF:000001">
    <property type="entry name" value="50S ribosomal protein L20"/>
    <property type="match status" value="1"/>
</dbReference>
<comment type="similarity">
    <text evidence="1 5 6">Belongs to the bacterial ribosomal protein bL20 family.</text>
</comment>
<evidence type="ECO:0000256" key="4">
    <source>
        <dbReference type="ARBA" id="ARBA00035172"/>
    </source>
</evidence>
<gene>
    <name evidence="5 8" type="primary">rplT</name>
    <name evidence="8" type="ORF">KC640_00470</name>
</gene>
<dbReference type="Pfam" id="PF00453">
    <property type="entry name" value="Ribosomal_L20"/>
    <property type="match status" value="1"/>
</dbReference>
<evidence type="ECO:0000256" key="7">
    <source>
        <dbReference type="SAM" id="Phobius"/>
    </source>
</evidence>
<keyword evidence="7" id="KW-0812">Transmembrane</keyword>
<dbReference type="GO" id="GO:1990904">
    <property type="term" value="C:ribonucleoprotein complex"/>
    <property type="evidence" value="ECO:0007669"/>
    <property type="project" value="UniProtKB-KW"/>
</dbReference>
<protein>
    <recommendedName>
        <fullName evidence="4 5">Large ribosomal subunit protein bL20</fullName>
    </recommendedName>
</protein>
<dbReference type="GO" id="GO:0006412">
    <property type="term" value="P:translation"/>
    <property type="evidence" value="ECO:0007669"/>
    <property type="project" value="InterPro"/>
</dbReference>
<reference evidence="8" key="2">
    <citation type="journal article" date="2021" name="Microbiome">
        <title>Successional dynamics and alternative stable states in a saline activated sludge microbial community over 9 years.</title>
        <authorList>
            <person name="Wang Y."/>
            <person name="Ye J."/>
            <person name="Ju F."/>
            <person name="Liu L."/>
            <person name="Boyd J.A."/>
            <person name="Deng Y."/>
            <person name="Parks D.H."/>
            <person name="Jiang X."/>
            <person name="Yin X."/>
            <person name="Woodcroft B.J."/>
            <person name="Tyson G.W."/>
            <person name="Hugenholtz P."/>
            <person name="Polz M.F."/>
            <person name="Zhang T."/>
        </authorList>
    </citation>
    <scope>NUCLEOTIDE SEQUENCE</scope>
    <source>
        <strain evidence="8">HKST-UBA12</strain>
    </source>
</reference>
<keyword evidence="7" id="KW-1133">Transmembrane helix</keyword>
<evidence type="ECO:0000313" key="9">
    <source>
        <dbReference type="Proteomes" id="UP000760819"/>
    </source>
</evidence>
<evidence type="ECO:0000256" key="6">
    <source>
        <dbReference type="RuleBase" id="RU000560"/>
    </source>
</evidence>
<dbReference type="GO" id="GO:0019843">
    <property type="term" value="F:rRNA binding"/>
    <property type="evidence" value="ECO:0007669"/>
    <property type="project" value="UniProtKB-UniRule"/>
</dbReference>
<dbReference type="GO" id="GO:0000027">
    <property type="term" value="P:ribosomal large subunit assembly"/>
    <property type="evidence" value="ECO:0007669"/>
    <property type="project" value="UniProtKB-UniRule"/>
</dbReference>
<evidence type="ECO:0000256" key="5">
    <source>
        <dbReference type="HAMAP-Rule" id="MF_00382"/>
    </source>
</evidence>
<keyword evidence="7" id="KW-0472">Membrane</keyword>
<accession>A0A955I906</accession>
<dbReference type="CDD" id="cd07026">
    <property type="entry name" value="Ribosomal_L20"/>
    <property type="match status" value="1"/>
</dbReference>
<dbReference type="Gene3D" id="6.10.160.10">
    <property type="match status" value="1"/>
</dbReference>
<dbReference type="GO" id="GO:0005840">
    <property type="term" value="C:ribosome"/>
    <property type="evidence" value="ECO:0007669"/>
    <property type="project" value="UniProtKB-KW"/>
</dbReference>
<dbReference type="PRINTS" id="PR00062">
    <property type="entry name" value="RIBOSOMALL20"/>
</dbReference>
<dbReference type="Gene3D" id="1.10.1900.20">
    <property type="entry name" value="Ribosomal protein L20"/>
    <property type="match status" value="1"/>
</dbReference>
<feature type="transmembrane region" description="Helical" evidence="7">
    <location>
        <begin position="59"/>
        <end position="78"/>
    </location>
</feature>
<evidence type="ECO:0000256" key="1">
    <source>
        <dbReference type="ARBA" id="ARBA00007698"/>
    </source>
</evidence>
<dbReference type="InterPro" id="IPR005813">
    <property type="entry name" value="Ribosomal_bL20"/>
</dbReference>
<dbReference type="SUPFAM" id="SSF74731">
    <property type="entry name" value="Ribosomal protein L20"/>
    <property type="match status" value="1"/>
</dbReference>
<keyword evidence="3 5" id="KW-0687">Ribonucleoprotein</keyword>
<dbReference type="GO" id="GO:0003735">
    <property type="term" value="F:structural constituent of ribosome"/>
    <property type="evidence" value="ECO:0007669"/>
    <property type="project" value="InterPro"/>
</dbReference>
<dbReference type="EMBL" id="JAGQLI010000023">
    <property type="protein sequence ID" value="MCA9378878.1"/>
    <property type="molecule type" value="Genomic_DNA"/>
</dbReference>
<evidence type="ECO:0000256" key="3">
    <source>
        <dbReference type="ARBA" id="ARBA00023274"/>
    </source>
</evidence>
<comment type="function">
    <text evidence="5 6">Binds directly to 23S ribosomal RNA and is necessary for the in vitro assembly process of the 50S ribosomal subunit. It is not involved in the protein synthesizing functions of that subunit.</text>
</comment>
<sequence length="114" mass="13070">MRVKRGQVKNRKHKAVLARAKGYRMSYSKLYRRATEALLHAGQYNFAHRRRRHSQMRNSWIKIIAAGLYGTGVSYSTVTGNLKKQNIELDRKVLAEIAQSNPAHFSSLVEQTKA</sequence>
<proteinExistence type="inferred from homology"/>
<organism evidence="8 9">
    <name type="scientific">Candidatus Dojkabacteria bacterium</name>
    <dbReference type="NCBI Taxonomy" id="2099670"/>
    <lineage>
        <taxon>Bacteria</taxon>
        <taxon>Candidatus Dojkabacteria</taxon>
    </lineage>
</organism>
<comment type="caution">
    <text evidence="8">The sequence shown here is derived from an EMBL/GenBank/DDBJ whole genome shotgun (WGS) entry which is preliminary data.</text>
</comment>
<keyword evidence="5 6" id="KW-0694">RNA-binding</keyword>
<reference evidence="8" key="1">
    <citation type="submission" date="2020-04" db="EMBL/GenBank/DDBJ databases">
        <authorList>
            <person name="Zhang T."/>
        </authorList>
    </citation>
    <scope>NUCLEOTIDE SEQUENCE</scope>
    <source>
        <strain evidence="8">HKST-UBA12</strain>
    </source>
</reference>
<dbReference type="Proteomes" id="UP000760819">
    <property type="component" value="Unassembled WGS sequence"/>
</dbReference>
<dbReference type="NCBIfam" id="TIGR01032">
    <property type="entry name" value="rplT_bact"/>
    <property type="match status" value="1"/>
</dbReference>